<dbReference type="EMBL" id="BQFK01000005">
    <property type="protein sequence ID" value="GJJ43833.1"/>
    <property type="molecule type" value="Genomic_DNA"/>
</dbReference>
<dbReference type="GO" id="GO:0008237">
    <property type="term" value="F:metallopeptidase activity"/>
    <property type="evidence" value="ECO:0007669"/>
    <property type="project" value="UniProtKB-KW"/>
</dbReference>
<gene>
    <name evidence="6" type="ORF">CULCOIPH005_20220</name>
    <name evidence="7" type="ORF">NCTC7908_00638</name>
</gene>
<name>A0ABD0BI94_CORUL</name>
<dbReference type="PANTHER" id="PTHR30168:SF0">
    <property type="entry name" value="INNER MEMBRANE PROTEIN"/>
    <property type="match status" value="1"/>
</dbReference>
<proteinExistence type="predicted"/>
<keyword evidence="6" id="KW-0645">Protease</keyword>
<dbReference type="Proteomes" id="UP001205910">
    <property type="component" value="Unassembled WGS sequence"/>
</dbReference>
<dbReference type="Pfam" id="PF04228">
    <property type="entry name" value="Zn_peptidase"/>
    <property type="match status" value="1"/>
</dbReference>
<dbReference type="AlphaFoldDB" id="A0ABD0BI94"/>
<sequence>MWHDNSMTFRGGIEKPENLARSGGNGGKIAAGGGIGTLLLVGIFLLMGGNPSDLGQFLGDTNQPQTSQSSGTLEHCKTTDDANQHADCRVEFTGISVNQMWAEQLPAQAGLAFKKPQLVVFNNATNTGCGAASAATGPFYCPSDQTAYFDVSFFDQLSKYGGKNTPFAQEYIVAHEIGHHIQNIEGTLGLSNYNDPGPNSNAVKIELQADCYAGVWGHYADKGENAFLEPITEAQVNDAINAARAVGDDNIQERATGRVNKESFTHGSSQQRQEAFLAGYRSGKMSSCDFLQRNVYK</sequence>
<keyword evidence="6" id="KW-0378">Hydrolase</keyword>
<evidence type="ECO:0000313" key="6">
    <source>
        <dbReference type="EMBL" id="GJJ43833.1"/>
    </source>
</evidence>
<dbReference type="EMBL" id="LS483400">
    <property type="protein sequence ID" value="SQG50496.1"/>
    <property type="molecule type" value="Genomic_DNA"/>
</dbReference>
<keyword evidence="3 5" id="KW-1133">Transmembrane helix</keyword>
<evidence type="ECO:0000256" key="5">
    <source>
        <dbReference type="SAM" id="Phobius"/>
    </source>
</evidence>
<keyword evidence="6" id="KW-0482">Metalloprotease</keyword>
<accession>A0ABD0BI94</accession>
<feature type="transmembrane region" description="Helical" evidence="5">
    <location>
        <begin position="29"/>
        <end position="47"/>
    </location>
</feature>
<evidence type="ECO:0000256" key="3">
    <source>
        <dbReference type="ARBA" id="ARBA00022989"/>
    </source>
</evidence>
<evidence type="ECO:0000313" key="9">
    <source>
        <dbReference type="Proteomes" id="UP001205910"/>
    </source>
</evidence>
<dbReference type="PANTHER" id="PTHR30168">
    <property type="entry name" value="PUTATIVE MEMBRANE PROTEIN YPFJ"/>
    <property type="match status" value="1"/>
</dbReference>
<evidence type="ECO:0000256" key="2">
    <source>
        <dbReference type="ARBA" id="ARBA00022692"/>
    </source>
</evidence>
<evidence type="ECO:0000313" key="7">
    <source>
        <dbReference type="EMBL" id="SQG50496.1"/>
    </source>
</evidence>
<dbReference type="GO" id="GO:0016020">
    <property type="term" value="C:membrane"/>
    <property type="evidence" value="ECO:0007669"/>
    <property type="project" value="UniProtKB-SubCell"/>
</dbReference>
<comment type="subcellular location">
    <subcellularLocation>
        <location evidence="1">Membrane</location>
        <topology evidence="1">Single-pass membrane protein</topology>
    </subcellularLocation>
</comment>
<reference evidence="7 8" key="1">
    <citation type="submission" date="2018-06" db="EMBL/GenBank/DDBJ databases">
        <authorList>
            <consortium name="Pathogen Informatics"/>
            <person name="Doyle S."/>
        </authorList>
    </citation>
    <scope>NUCLEOTIDE SEQUENCE [LARGE SCALE GENOMIC DNA]</scope>
    <source>
        <strain evidence="7 8">NCTC7908</strain>
    </source>
</reference>
<keyword evidence="2 5" id="KW-0812">Transmembrane</keyword>
<dbReference type="SUPFAM" id="SSF55486">
    <property type="entry name" value="Metalloproteases ('zincins'), catalytic domain"/>
    <property type="match status" value="1"/>
</dbReference>
<evidence type="ECO:0000313" key="8">
    <source>
        <dbReference type="Proteomes" id="UP000248741"/>
    </source>
</evidence>
<evidence type="ECO:0000256" key="4">
    <source>
        <dbReference type="ARBA" id="ARBA00023136"/>
    </source>
</evidence>
<dbReference type="Proteomes" id="UP000248741">
    <property type="component" value="Chromosome 1"/>
</dbReference>
<protein>
    <submittedName>
        <fullName evidence="6">Metalloprotease</fullName>
    </submittedName>
    <submittedName>
        <fullName evidence="7">Zinc metallopeptidase</fullName>
    </submittedName>
</protein>
<keyword evidence="4 5" id="KW-0472">Membrane</keyword>
<organism evidence="6 9">
    <name type="scientific">Corynebacterium ulcerans</name>
    <dbReference type="NCBI Taxonomy" id="65058"/>
    <lineage>
        <taxon>Bacteria</taxon>
        <taxon>Bacillati</taxon>
        <taxon>Actinomycetota</taxon>
        <taxon>Actinomycetes</taxon>
        <taxon>Mycobacteriales</taxon>
        <taxon>Corynebacteriaceae</taxon>
        <taxon>Corynebacterium</taxon>
    </lineage>
</organism>
<dbReference type="InterPro" id="IPR007343">
    <property type="entry name" value="Uncharacterised_pept_Zn_put"/>
</dbReference>
<reference evidence="6 9" key="2">
    <citation type="submission" date="2021-11" db="EMBL/GenBank/DDBJ databases">
        <title>Whole genome sequences of diphtheriae toxin producing Corynebacterium ulcerans isolates from cats in Osaka, Japan.</title>
        <authorList>
            <person name="Umeda K."/>
            <person name="Hirai Y."/>
        </authorList>
    </citation>
    <scope>NUCLEOTIDE SEQUENCE [LARGE SCALE GENOMIC DNA]</scope>
    <source>
        <strain evidence="6 9">12109B-1</strain>
    </source>
</reference>
<evidence type="ECO:0000256" key="1">
    <source>
        <dbReference type="ARBA" id="ARBA00004167"/>
    </source>
</evidence>